<proteinExistence type="predicted"/>
<feature type="region of interest" description="Disordered" evidence="1">
    <location>
        <begin position="44"/>
        <end position="67"/>
    </location>
</feature>
<dbReference type="SUPFAM" id="SSF52743">
    <property type="entry name" value="Subtilisin-like"/>
    <property type="match status" value="1"/>
</dbReference>
<dbReference type="GO" id="GO:0004252">
    <property type="term" value="F:serine-type endopeptidase activity"/>
    <property type="evidence" value="ECO:0007669"/>
    <property type="project" value="InterPro"/>
</dbReference>
<reference evidence="2" key="1">
    <citation type="journal article" date="2021" name="PeerJ">
        <title>Extensive microbial diversity within the chicken gut microbiome revealed by metagenomics and culture.</title>
        <authorList>
            <person name="Gilroy R."/>
            <person name="Ravi A."/>
            <person name="Getino M."/>
            <person name="Pursley I."/>
            <person name="Horton D.L."/>
            <person name="Alikhan N.F."/>
            <person name="Baker D."/>
            <person name="Gharbi K."/>
            <person name="Hall N."/>
            <person name="Watson M."/>
            <person name="Adriaenssens E.M."/>
            <person name="Foster-Nyarko E."/>
            <person name="Jarju S."/>
            <person name="Secka A."/>
            <person name="Antonio M."/>
            <person name="Oren A."/>
            <person name="Chaudhuri R.R."/>
            <person name="La Ragione R."/>
            <person name="Hildebrand F."/>
            <person name="Pallen M.J."/>
        </authorList>
    </citation>
    <scope>NUCLEOTIDE SEQUENCE</scope>
    <source>
        <strain evidence="2">ChiHjej12B11-9195</strain>
    </source>
</reference>
<dbReference type="Gene3D" id="3.40.50.200">
    <property type="entry name" value="Peptidase S8/S53 domain"/>
    <property type="match status" value="1"/>
</dbReference>
<comment type="caution">
    <text evidence="2">The sequence shown here is derived from an EMBL/GenBank/DDBJ whole genome shotgun (WGS) entry which is preliminary data.</text>
</comment>
<evidence type="ECO:0000313" key="2">
    <source>
        <dbReference type="EMBL" id="HIY94295.1"/>
    </source>
</evidence>
<dbReference type="GO" id="GO:0006508">
    <property type="term" value="P:proteolysis"/>
    <property type="evidence" value="ECO:0007669"/>
    <property type="project" value="InterPro"/>
</dbReference>
<sequence length="67" mass="7200">MRAIDAPGAWRYATGEGIIIGIADTGQTWHPELAAKTLPGYDFVSADQSRDGNGWDPNPNDEGDWGP</sequence>
<dbReference type="EMBL" id="DXCN01000012">
    <property type="protein sequence ID" value="HIY94295.1"/>
    <property type="molecule type" value="Genomic_DNA"/>
</dbReference>
<protein>
    <recommendedName>
        <fullName evidence="4">Peptidase S8/S53 domain-containing protein</fullName>
    </recommendedName>
</protein>
<organism evidence="2 3">
    <name type="scientific">Candidatus Rothia avicola</name>
    <dbReference type="NCBI Taxonomy" id="2840478"/>
    <lineage>
        <taxon>Bacteria</taxon>
        <taxon>Bacillati</taxon>
        <taxon>Actinomycetota</taxon>
        <taxon>Actinomycetes</taxon>
        <taxon>Micrococcales</taxon>
        <taxon>Micrococcaceae</taxon>
        <taxon>Rothia</taxon>
    </lineage>
</organism>
<gene>
    <name evidence="2" type="ORF">H9821_01330</name>
</gene>
<name>A0A9D1ZR31_9MICC</name>
<evidence type="ECO:0008006" key="4">
    <source>
        <dbReference type="Google" id="ProtNLM"/>
    </source>
</evidence>
<evidence type="ECO:0000256" key="1">
    <source>
        <dbReference type="SAM" id="MobiDB-lite"/>
    </source>
</evidence>
<dbReference type="InterPro" id="IPR036852">
    <property type="entry name" value="Peptidase_S8/S53_dom_sf"/>
</dbReference>
<dbReference type="Proteomes" id="UP000824134">
    <property type="component" value="Unassembled WGS sequence"/>
</dbReference>
<dbReference type="AlphaFoldDB" id="A0A9D1ZR31"/>
<evidence type="ECO:0000313" key="3">
    <source>
        <dbReference type="Proteomes" id="UP000824134"/>
    </source>
</evidence>
<accession>A0A9D1ZR31</accession>
<reference evidence="2" key="2">
    <citation type="submission" date="2021-04" db="EMBL/GenBank/DDBJ databases">
        <authorList>
            <person name="Gilroy R."/>
        </authorList>
    </citation>
    <scope>NUCLEOTIDE SEQUENCE</scope>
    <source>
        <strain evidence="2">ChiHjej12B11-9195</strain>
    </source>
</reference>